<dbReference type="PANTHER" id="PTHR33969:SF2">
    <property type="entry name" value="SEGREGATION AND CONDENSATION PROTEIN A"/>
    <property type="match status" value="1"/>
</dbReference>
<dbReference type="Gene3D" id="6.10.250.2410">
    <property type="match status" value="1"/>
</dbReference>
<dbReference type="GO" id="GO:0006260">
    <property type="term" value="P:DNA replication"/>
    <property type="evidence" value="ECO:0007669"/>
    <property type="project" value="UniProtKB-UniRule"/>
</dbReference>
<gene>
    <name evidence="4" type="primary">scpA_3</name>
    <name evidence="3" type="synonym">scpA</name>
    <name evidence="4" type="ORF">AN618_24090</name>
</gene>
<dbReference type="Gene3D" id="1.10.10.580">
    <property type="entry name" value="Structural maintenance of chromosome 1. Chain E"/>
    <property type="match status" value="1"/>
</dbReference>
<dbReference type="PATRIC" id="fig|520764.3.peg.2592"/>
<dbReference type="GO" id="GO:0005737">
    <property type="term" value="C:cytoplasm"/>
    <property type="evidence" value="ECO:0007669"/>
    <property type="project" value="UniProtKB-SubCell"/>
</dbReference>
<dbReference type="InterPro" id="IPR003768">
    <property type="entry name" value="ScpA"/>
</dbReference>
<dbReference type="InParanoid" id="A0A140L0Q9"/>
<dbReference type="Pfam" id="PF02616">
    <property type="entry name" value="SMC_ScpA"/>
    <property type="match status" value="1"/>
</dbReference>
<comment type="caution">
    <text evidence="4">The sequence shown here is derived from an EMBL/GenBank/DDBJ whole genome shotgun (WGS) entry which is preliminary data.</text>
</comment>
<evidence type="ECO:0000313" key="4">
    <source>
        <dbReference type="EMBL" id="KXG74134.1"/>
    </source>
</evidence>
<keyword evidence="3" id="KW-0132">Cell division</keyword>
<evidence type="ECO:0000256" key="1">
    <source>
        <dbReference type="ARBA" id="ARBA00022829"/>
    </source>
</evidence>
<name>A0A140L0Q9_9FIRM</name>
<dbReference type="PANTHER" id="PTHR33969">
    <property type="entry name" value="SEGREGATION AND CONDENSATION PROTEIN A"/>
    <property type="match status" value="1"/>
</dbReference>
<organism evidence="4 5">
    <name type="scientific">Fervidicola ferrireducens</name>
    <dbReference type="NCBI Taxonomy" id="520764"/>
    <lineage>
        <taxon>Bacteria</taxon>
        <taxon>Bacillati</taxon>
        <taxon>Bacillota</taxon>
        <taxon>Clostridia</taxon>
        <taxon>Thermosediminibacterales</taxon>
        <taxon>Thermosediminibacteraceae</taxon>
        <taxon>Fervidicola</taxon>
    </lineage>
</organism>
<proteinExistence type="inferred from homology"/>
<dbReference type="FunCoup" id="A0A140L0Q9">
    <property type="interactions" value="306"/>
</dbReference>
<dbReference type="InterPro" id="IPR023093">
    <property type="entry name" value="ScpA-like_C"/>
</dbReference>
<accession>A0A140L0Q9</accession>
<evidence type="ECO:0000256" key="3">
    <source>
        <dbReference type="HAMAP-Rule" id="MF_01805"/>
    </source>
</evidence>
<dbReference type="GO" id="GO:0007059">
    <property type="term" value="P:chromosome segregation"/>
    <property type="evidence" value="ECO:0007669"/>
    <property type="project" value="UniProtKB-UniRule"/>
</dbReference>
<dbReference type="GO" id="GO:0051301">
    <property type="term" value="P:cell division"/>
    <property type="evidence" value="ECO:0007669"/>
    <property type="project" value="UniProtKB-KW"/>
</dbReference>
<dbReference type="EMBL" id="LOED01000058">
    <property type="protein sequence ID" value="KXG74134.1"/>
    <property type="molecule type" value="Genomic_DNA"/>
</dbReference>
<evidence type="ECO:0000313" key="5">
    <source>
        <dbReference type="Proteomes" id="UP000070427"/>
    </source>
</evidence>
<evidence type="ECO:0000256" key="2">
    <source>
        <dbReference type="ARBA" id="ARBA00044777"/>
    </source>
</evidence>
<dbReference type="OrthoDB" id="9811016at2"/>
<dbReference type="HAMAP" id="MF_01805">
    <property type="entry name" value="ScpA"/>
    <property type="match status" value="1"/>
</dbReference>
<keyword evidence="5" id="KW-1185">Reference proteome</keyword>
<keyword evidence="3" id="KW-0131">Cell cycle</keyword>
<dbReference type="AlphaFoldDB" id="A0A140L0Q9"/>
<comment type="similarity">
    <text evidence="3">Belongs to the ScpA family.</text>
</comment>
<comment type="subcellular location">
    <subcellularLocation>
        <location evidence="3">Cytoplasm</location>
    </subcellularLocation>
    <text evidence="3">Associated with two foci at the outer edges of the nucleoid region in young cells, and at four foci within both cell halves in older cells.</text>
</comment>
<comment type="subunit">
    <text evidence="3">Component of a cohesin-like complex composed of ScpA, ScpB and the Smc homodimer, in which ScpA and ScpB bind to the head domain of Smc. The presence of the three proteins is required for the association of the complex with DNA.</text>
</comment>
<dbReference type="STRING" id="520764.AN618_24090"/>
<keyword evidence="3" id="KW-0963">Cytoplasm</keyword>
<comment type="function">
    <text evidence="3">Participates in chromosomal partition during cell division. May act via the formation of a condensin-like complex containing Smc and ScpB that pull DNA away from mid-cell into both cell halves.</text>
</comment>
<protein>
    <recommendedName>
        <fullName evidence="2 3">Segregation and condensation protein A</fullName>
    </recommendedName>
</protein>
<sequence length="248" mass="28881">MALNVKLEAFEGPLDLLLHLIEKNQINIYDIPISELTDQYLGYLEGLEQLDIDLASEFLLMAATLLSIKSRMLLPKEKTEGTREEACTVSGKDDPRMELVEKLIEYKRYKMIAEVLKEKEETESKIFKHKREDLSFLFEGEISLSEVNLDDLILIFTRIIKKGGIEGGRTLKTILKDPLPLKVRIKQVYKILLKRKRMFFREFFQENSSKLEIIMTFLAILELIKLNRVKVKQERLFGEITVVLKEEG</sequence>
<reference evidence="4 5" key="1">
    <citation type="submission" date="2015-12" db="EMBL/GenBank/DDBJ databases">
        <title>Draft genome sequnece of Fervidicola ferrireducens strain Y170.</title>
        <authorList>
            <person name="Patel B.K."/>
        </authorList>
    </citation>
    <scope>NUCLEOTIDE SEQUENCE [LARGE SCALE GENOMIC DNA]</scope>
    <source>
        <strain evidence="4 5">Y170</strain>
    </source>
</reference>
<keyword evidence="1 3" id="KW-0159">Chromosome partition</keyword>
<dbReference type="RefSeq" id="WP_066355512.1">
    <property type="nucleotide sequence ID" value="NZ_LOED01000058.1"/>
</dbReference>
<dbReference type="Proteomes" id="UP000070427">
    <property type="component" value="Unassembled WGS sequence"/>
</dbReference>